<evidence type="ECO:0000313" key="3">
    <source>
        <dbReference type="EMBL" id="ASM75680.1"/>
    </source>
</evidence>
<evidence type="ECO:0000256" key="1">
    <source>
        <dbReference type="SAM" id="MobiDB-lite"/>
    </source>
</evidence>
<reference evidence="3 4" key="1">
    <citation type="submission" date="2017-07" db="EMBL/GenBank/DDBJ databases">
        <title>Genome Sequence of Sulfitobacter pseudonitzschiae Strain SMR1 Isolated from a culture of the Diatom Skeletonema marinoi.</title>
        <authorList>
            <person name="Topel M."/>
            <person name="Pinder M.I.M."/>
            <person name="Johansson O.N."/>
            <person name="Kourtchenko O."/>
            <person name="Godhe A."/>
            <person name="Clarke A.K."/>
        </authorList>
    </citation>
    <scope>NUCLEOTIDE SEQUENCE [LARGE SCALE GENOMIC DNA]</scope>
    <source>
        <strain evidence="3 4">SMR1</strain>
        <plasmid evidence="3 4">pSMR1-6</plasmid>
    </source>
</reference>
<dbReference type="CDD" id="cd00093">
    <property type="entry name" value="HTH_XRE"/>
    <property type="match status" value="1"/>
</dbReference>
<dbReference type="PROSITE" id="PS50943">
    <property type="entry name" value="HTH_CROC1"/>
    <property type="match status" value="1"/>
</dbReference>
<dbReference type="Pfam" id="PF01381">
    <property type="entry name" value="HTH_3"/>
    <property type="match status" value="1"/>
</dbReference>
<sequence>MTKMVTERMSRELIHRAFGRAVATRRKQQGNMTQLELAKKTGLSRASIANIERGQQNVGLHHLYSIANALEVSSLSDLLPSLSIGQDREEEPQMRTSEKLSEASKAGVEQLIRNALKHGAKQSTGR</sequence>
<keyword evidence="3" id="KW-0614">Plasmid</keyword>
<name>A0A221K9Z7_9RHOB</name>
<dbReference type="EMBL" id="CP022421">
    <property type="protein sequence ID" value="ASM75680.1"/>
    <property type="molecule type" value="Genomic_DNA"/>
</dbReference>
<dbReference type="Proteomes" id="UP000199754">
    <property type="component" value="Plasmid pSMR1-6"/>
</dbReference>
<dbReference type="AlphaFoldDB" id="A0A221K9Z7"/>
<protein>
    <submittedName>
        <fullName evidence="3">Antitoxin HipB</fullName>
    </submittedName>
</protein>
<dbReference type="InterPro" id="IPR001387">
    <property type="entry name" value="Cro/C1-type_HTH"/>
</dbReference>
<feature type="compositionally biased region" description="Basic and acidic residues" evidence="1">
    <location>
        <begin position="91"/>
        <end position="102"/>
    </location>
</feature>
<dbReference type="Gene3D" id="1.10.260.40">
    <property type="entry name" value="lambda repressor-like DNA-binding domains"/>
    <property type="match status" value="1"/>
</dbReference>
<dbReference type="GO" id="GO:0003677">
    <property type="term" value="F:DNA binding"/>
    <property type="evidence" value="ECO:0007669"/>
    <property type="project" value="InterPro"/>
</dbReference>
<feature type="domain" description="HTH cro/C1-type" evidence="2">
    <location>
        <begin position="22"/>
        <end position="78"/>
    </location>
</feature>
<geneLocation type="plasmid" evidence="3 4">
    <name>pSMR1-6</name>
</geneLocation>
<evidence type="ECO:0000259" key="2">
    <source>
        <dbReference type="PROSITE" id="PS50943"/>
    </source>
</evidence>
<accession>A0A221K9Z7</accession>
<organism evidence="3 4">
    <name type="scientific">Pseudosulfitobacter pseudonitzschiae</name>
    <dbReference type="NCBI Taxonomy" id="1402135"/>
    <lineage>
        <taxon>Bacteria</taxon>
        <taxon>Pseudomonadati</taxon>
        <taxon>Pseudomonadota</taxon>
        <taxon>Alphaproteobacteria</taxon>
        <taxon>Rhodobacterales</taxon>
        <taxon>Roseobacteraceae</taxon>
        <taxon>Pseudosulfitobacter</taxon>
    </lineage>
</organism>
<proteinExistence type="predicted"/>
<dbReference type="eggNOG" id="COG1476">
    <property type="taxonomic scope" value="Bacteria"/>
</dbReference>
<dbReference type="STRING" id="1402135.SAMN05444149_11462"/>
<dbReference type="SUPFAM" id="SSF47413">
    <property type="entry name" value="lambda repressor-like DNA-binding domains"/>
    <property type="match status" value="1"/>
</dbReference>
<keyword evidence="4" id="KW-1185">Reference proteome</keyword>
<dbReference type="SMART" id="SM00530">
    <property type="entry name" value="HTH_XRE"/>
    <property type="match status" value="1"/>
</dbReference>
<feature type="region of interest" description="Disordered" evidence="1">
    <location>
        <begin position="83"/>
        <end position="104"/>
    </location>
</feature>
<evidence type="ECO:0000313" key="4">
    <source>
        <dbReference type="Proteomes" id="UP000199754"/>
    </source>
</evidence>
<dbReference type="KEGG" id="spse:SULPSESMR1_03637"/>
<gene>
    <name evidence="3" type="primary">hipB</name>
    <name evidence="3" type="ORF">SULPSESMR1_03637</name>
</gene>
<dbReference type="InterPro" id="IPR010982">
    <property type="entry name" value="Lambda_DNA-bd_dom_sf"/>
</dbReference>